<evidence type="ECO:0000256" key="6">
    <source>
        <dbReference type="ARBA" id="ARBA00022723"/>
    </source>
</evidence>
<organism evidence="11 12">
    <name type="scientific">Leptospira ryugenii</name>
    <dbReference type="NCBI Taxonomy" id="1917863"/>
    <lineage>
        <taxon>Bacteria</taxon>
        <taxon>Pseudomonadati</taxon>
        <taxon>Spirochaetota</taxon>
        <taxon>Spirochaetia</taxon>
        <taxon>Leptospirales</taxon>
        <taxon>Leptospiraceae</taxon>
        <taxon>Leptospira</taxon>
    </lineage>
</organism>
<dbReference type="Pfam" id="PF02367">
    <property type="entry name" value="TsaE"/>
    <property type="match status" value="1"/>
</dbReference>
<sequence>MNEVHILASEADFQKVSSAFQNYLDNILKVTDTVCFLLSGHMGAGKTTFVREILKSMGSKDQVNSPTFNLHQTYEAKNTIIHHFDLYRIHEEEEIFQLGFEELWGKEGISFIEWWDRASHLLPKEHCYEILIYSNHPEVREYIFREKKL</sequence>
<evidence type="ECO:0000313" key="11">
    <source>
        <dbReference type="EMBL" id="GBF51314.1"/>
    </source>
</evidence>
<dbReference type="GO" id="GO:0005737">
    <property type="term" value="C:cytoplasm"/>
    <property type="evidence" value="ECO:0007669"/>
    <property type="project" value="UniProtKB-SubCell"/>
</dbReference>
<dbReference type="NCBIfam" id="TIGR00150">
    <property type="entry name" value="T6A_YjeE"/>
    <property type="match status" value="1"/>
</dbReference>
<proteinExistence type="inferred from homology"/>
<evidence type="ECO:0000256" key="9">
    <source>
        <dbReference type="ARBA" id="ARBA00022842"/>
    </source>
</evidence>
<evidence type="ECO:0000313" key="12">
    <source>
        <dbReference type="Proteomes" id="UP000245133"/>
    </source>
</evidence>
<comment type="subcellular location">
    <subcellularLocation>
        <location evidence="1">Cytoplasm</location>
    </subcellularLocation>
</comment>
<keyword evidence="5" id="KW-0819">tRNA processing</keyword>
<comment type="caution">
    <text evidence="11">The sequence shown here is derived from an EMBL/GenBank/DDBJ whole genome shotgun (WGS) entry which is preliminary data.</text>
</comment>
<dbReference type="InterPro" id="IPR003442">
    <property type="entry name" value="T6A_TsaE"/>
</dbReference>
<dbReference type="EMBL" id="BFBB01000008">
    <property type="protein sequence ID" value="GBF51314.1"/>
    <property type="molecule type" value="Genomic_DNA"/>
</dbReference>
<keyword evidence="12" id="KW-1185">Reference proteome</keyword>
<evidence type="ECO:0000256" key="2">
    <source>
        <dbReference type="ARBA" id="ARBA00007599"/>
    </source>
</evidence>
<reference evidence="11 12" key="1">
    <citation type="submission" date="2018-02" db="EMBL/GenBank/DDBJ databases">
        <title>Novel Leptospira species isolated from soil and water in Japan.</title>
        <authorList>
            <person name="Nakao R."/>
            <person name="Masuzawa T."/>
        </authorList>
    </citation>
    <scope>NUCLEOTIDE SEQUENCE [LARGE SCALE GENOMIC DNA]</scope>
    <source>
        <strain evidence="11 12">YH101</strain>
    </source>
</reference>
<keyword evidence="8" id="KW-0067">ATP-binding</keyword>
<protein>
    <recommendedName>
        <fullName evidence="3">tRNA threonylcarbamoyladenosine biosynthesis protein TsaE</fullName>
    </recommendedName>
    <alternativeName>
        <fullName evidence="10">t(6)A37 threonylcarbamoyladenosine biosynthesis protein TsaE</fullName>
    </alternativeName>
</protein>
<dbReference type="InterPro" id="IPR027417">
    <property type="entry name" value="P-loop_NTPase"/>
</dbReference>
<dbReference type="Gene3D" id="3.40.50.300">
    <property type="entry name" value="P-loop containing nucleotide triphosphate hydrolases"/>
    <property type="match status" value="1"/>
</dbReference>
<dbReference type="AlphaFoldDB" id="A0A2P2E3A6"/>
<dbReference type="GO" id="GO:0005524">
    <property type="term" value="F:ATP binding"/>
    <property type="evidence" value="ECO:0007669"/>
    <property type="project" value="UniProtKB-KW"/>
</dbReference>
<gene>
    <name evidence="11" type="ORF">LPTSP4_28460</name>
</gene>
<keyword evidence="4" id="KW-0963">Cytoplasm</keyword>
<evidence type="ECO:0000256" key="4">
    <source>
        <dbReference type="ARBA" id="ARBA00022490"/>
    </source>
</evidence>
<dbReference type="GO" id="GO:0046872">
    <property type="term" value="F:metal ion binding"/>
    <property type="evidence" value="ECO:0007669"/>
    <property type="project" value="UniProtKB-KW"/>
</dbReference>
<evidence type="ECO:0000256" key="7">
    <source>
        <dbReference type="ARBA" id="ARBA00022741"/>
    </source>
</evidence>
<dbReference type="PANTHER" id="PTHR33540:SF2">
    <property type="entry name" value="TRNA THREONYLCARBAMOYLADENOSINE BIOSYNTHESIS PROTEIN TSAE"/>
    <property type="match status" value="1"/>
</dbReference>
<keyword evidence="6" id="KW-0479">Metal-binding</keyword>
<keyword evidence="7" id="KW-0547">Nucleotide-binding</keyword>
<evidence type="ECO:0000256" key="3">
    <source>
        <dbReference type="ARBA" id="ARBA00019010"/>
    </source>
</evidence>
<evidence type="ECO:0000256" key="5">
    <source>
        <dbReference type="ARBA" id="ARBA00022694"/>
    </source>
</evidence>
<keyword evidence="9" id="KW-0460">Magnesium</keyword>
<evidence type="ECO:0000256" key="8">
    <source>
        <dbReference type="ARBA" id="ARBA00022840"/>
    </source>
</evidence>
<dbReference type="GO" id="GO:0002949">
    <property type="term" value="P:tRNA threonylcarbamoyladenosine modification"/>
    <property type="evidence" value="ECO:0007669"/>
    <property type="project" value="InterPro"/>
</dbReference>
<accession>A0A2P2E3A6</accession>
<dbReference type="SUPFAM" id="SSF52540">
    <property type="entry name" value="P-loop containing nucleoside triphosphate hydrolases"/>
    <property type="match status" value="1"/>
</dbReference>
<comment type="similarity">
    <text evidence="2">Belongs to the TsaE family.</text>
</comment>
<dbReference type="Proteomes" id="UP000245133">
    <property type="component" value="Unassembled WGS sequence"/>
</dbReference>
<evidence type="ECO:0000256" key="10">
    <source>
        <dbReference type="ARBA" id="ARBA00032441"/>
    </source>
</evidence>
<dbReference type="PANTHER" id="PTHR33540">
    <property type="entry name" value="TRNA THREONYLCARBAMOYLADENOSINE BIOSYNTHESIS PROTEIN TSAE"/>
    <property type="match status" value="1"/>
</dbReference>
<evidence type="ECO:0000256" key="1">
    <source>
        <dbReference type="ARBA" id="ARBA00004496"/>
    </source>
</evidence>
<name>A0A2P2E3A6_9LEPT</name>